<dbReference type="InterPro" id="IPR011008">
    <property type="entry name" value="Dimeric_a/b-barrel"/>
</dbReference>
<keyword evidence="4" id="KW-1185">Reference proteome</keyword>
<proteinExistence type="inferred from homology"/>
<organism evidence="3 4">
    <name type="scientific">Paraburkholderia silviterrae</name>
    <dbReference type="NCBI Taxonomy" id="2528715"/>
    <lineage>
        <taxon>Bacteria</taxon>
        <taxon>Pseudomonadati</taxon>
        <taxon>Pseudomonadota</taxon>
        <taxon>Betaproteobacteria</taxon>
        <taxon>Burkholderiales</taxon>
        <taxon>Burkholderiaceae</taxon>
        <taxon>Paraburkholderia</taxon>
    </lineage>
</organism>
<dbReference type="InterPro" id="IPR051557">
    <property type="entry name" value="NipSnap_domain"/>
</dbReference>
<sequence>MLIEHRVYTLAPGAEVSFWNAQSERGEHGLRPILERLIGTYATRSGATDQIVSLYRYDSFEDWQTRLFGLYRQEVLQPYFRAVRPLIRRQESRFLAPAPLPALTPHWGNGQDRLPAQGPVFASPRTGSVMGELTLTFAAGGVPACWEAIARHALTDDAVVMRGLCAGFYSIAGALNQVLLYWHYPDLEASFKHRQCLRESARWNDFLRELAPFDIHAESRLLAPAAVADMSPLYAQD</sequence>
<evidence type="ECO:0000313" key="3">
    <source>
        <dbReference type="EMBL" id="TDG18892.1"/>
    </source>
</evidence>
<comment type="caution">
    <text evidence="3">The sequence shown here is derived from an EMBL/GenBank/DDBJ whole genome shotgun (WGS) entry which is preliminary data.</text>
</comment>
<reference evidence="3 4" key="1">
    <citation type="submission" date="2019-03" db="EMBL/GenBank/DDBJ databases">
        <title>Paraburkholderia sp. 4M-K11, isolated from subtropical forest soil.</title>
        <authorList>
            <person name="Gao Z.-H."/>
            <person name="Qiu L.-H."/>
        </authorList>
    </citation>
    <scope>NUCLEOTIDE SEQUENCE [LARGE SCALE GENOMIC DNA]</scope>
    <source>
        <strain evidence="3 4">4M-K11</strain>
    </source>
</reference>
<dbReference type="EMBL" id="SMRP01000026">
    <property type="protein sequence ID" value="TDG18892.1"/>
    <property type="molecule type" value="Genomic_DNA"/>
</dbReference>
<dbReference type="AlphaFoldDB" id="A0A4R5M102"/>
<dbReference type="PANTHER" id="PTHR21017:SF17">
    <property type="entry name" value="PROTEIN NIPSNAP"/>
    <property type="match status" value="1"/>
</dbReference>
<dbReference type="RefSeq" id="WP_133198944.1">
    <property type="nucleotide sequence ID" value="NZ_JBHUCW010000046.1"/>
</dbReference>
<dbReference type="Proteomes" id="UP000295722">
    <property type="component" value="Unassembled WGS sequence"/>
</dbReference>
<dbReference type="SUPFAM" id="SSF54909">
    <property type="entry name" value="Dimeric alpha+beta barrel"/>
    <property type="match status" value="2"/>
</dbReference>
<evidence type="ECO:0000259" key="2">
    <source>
        <dbReference type="Pfam" id="PF07978"/>
    </source>
</evidence>
<gene>
    <name evidence="3" type="ORF">EYW47_32650</name>
</gene>
<dbReference type="InterPro" id="IPR012577">
    <property type="entry name" value="NIPSNAP"/>
</dbReference>
<evidence type="ECO:0000313" key="4">
    <source>
        <dbReference type="Proteomes" id="UP000295722"/>
    </source>
</evidence>
<dbReference type="Gene3D" id="3.30.70.100">
    <property type="match status" value="2"/>
</dbReference>
<protein>
    <submittedName>
        <fullName evidence="3">NIPSNAP domain containing protein</fullName>
    </submittedName>
</protein>
<dbReference type="Pfam" id="PF07978">
    <property type="entry name" value="NIPSNAP"/>
    <property type="match status" value="2"/>
</dbReference>
<comment type="similarity">
    <text evidence="1">Belongs to the NipSnap family.</text>
</comment>
<dbReference type="OrthoDB" id="8905985at2"/>
<name>A0A4R5M102_9BURK</name>
<evidence type="ECO:0000256" key="1">
    <source>
        <dbReference type="ARBA" id="ARBA00005291"/>
    </source>
</evidence>
<dbReference type="PANTHER" id="PTHR21017">
    <property type="entry name" value="NIPSNAP-RELATED"/>
    <property type="match status" value="1"/>
</dbReference>
<feature type="domain" description="NIPSNAP" evidence="2">
    <location>
        <begin position="4"/>
        <end position="99"/>
    </location>
</feature>
<accession>A0A4R5M102</accession>
<feature type="domain" description="NIPSNAP" evidence="2">
    <location>
        <begin position="138"/>
        <end position="226"/>
    </location>
</feature>